<reference evidence="1" key="2">
    <citation type="journal article" date="2015" name="Data Brief">
        <title>Shoot transcriptome of the giant reed, Arundo donax.</title>
        <authorList>
            <person name="Barrero R.A."/>
            <person name="Guerrero F.D."/>
            <person name="Moolhuijzen P."/>
            <person name="Goolsby J.A."/>
            <person name="Tidwell J."/>
            <person name="Bellgard S.E."/>
            <person name="Bellgard M.I."/>
        </authorList>
    </citation>
    <scope>NUCLEOTIDE SEQUENCE</scope>
    <source>
        <tissue evidence="1">Shoot tissue taken approximately 20 cm above the soil surface</tissue>
    </source>
</reference>
<evidence type="ECO:0000313" key="1">
    <source>
        <dbReference type="EMBL" id="JAE30295.1"/>
    </source>
</evidence>
<accession>A0A0A9GZ88</accession>
<dbReference type="AlphaFoldDB" id="A0A0A9GZ88"/>
<proteinExistence type="predicted"/>
<name>A0A0A9GZ88_ARUDO</name>
<organism evidence="1">
    <name type="scientific">Arundo donax</name>
    <name type="common">Giant reed</name>
    <name type="synonym">Donax arundinaceus</name>
    <dbReference type="NCBI Taxonomy" id="35708"/>
    <lineage>
        <taxon>Eukaryota</taxon>
        <taxon>Viridiplantae</taxon>
        <taxon>Streptophyta</taxon>
        <taxon>Embryophyta</taxon>
        <taxon>Tracheophyta</taxon>
        <taxon>Spermatophyta</taxon>
        <taxon>Magnoliopsida</taxon>
        <taxon>Liliopsida</taxon>
        <taxon>Poales</taxon>
        <taxon>Poaceae</taxon>
        <taxon>PACMAD clade</taxon>
        <taxon>Arundinoideae</taxon>
        <taxon>Arundineae</taxon>
        <taxon>Arundo</taxon>
    </lineage>
</organism>
<protein>
    <submittedName>
        <fullName evidence="1">Uncharacterized protein</fullName>
    </submittedName>
</protein>
<reference evidence="1" key="1">
    <citation type="submission" date="2014-09" db="EMBL/GenBank/DDBJ databases">
        <authorList>
            <person name="Magalhaes I.L.F."/>
            <person name="Oliveira U."/>
            <person name="Santos F.R."/>
            <person name="Vidigal T.H.D.A."/>
            <person name="Brescovit A.D."/>
            <person name="Santos A.J."/>
        </authorList>
    </citation>
    <scope>NUCLEOTIDE SEQUENCE</scope>
    <source>
        <tissue evidence="1">Shoot tissue taken approximately 20 cm above the soil surface</tissue>
    </source>
</reference>
<dbReference type="EMBL" id="GBRH01167601">
    <property type="protein sequence ID" value="JAE30295.1"/>
    <property type="molecule type" value="Transcribed_RNA"/>
</dbReference>
<sequence length="43" mass="4954">MIDFTFSQLPWSNFNESSIEQRRYLLKTSLSSNTAVTADENLV</sequence>